<organism evidence="2 3">
    <name type="scientific">Ralstonia solanacearum K60</name>
    <dbReference type="NCBI Taxonomy" id="1091042"/>
    <lineage>
        <taxon>Bacteria</taxon>
        <taxon>Pseudomonadati</taxon>
        <taxon>Pseudomonadota</taxon>
        <taxon>Betaproteobacteria</taxon>
        <taxon>Burkholderiales</taxon>
        <taxon>Burkholderiaceae</taxon>
        <taxon>Ralstonia</taxon>
        <taxon>Ralstonia solanacearum species complex</taxon>
    </lineage>
</organism>
<accession>A0AAP8D3A0</accession>
<evidence type="ECO:0000256" key="1">
    <source>
        <dbReference type="SAM" id="MobiDB-lite"/>
    </source>
</evidence>
<feature type="compositionally biased region" description="Basic and acidic residues" evidence="1">
    <location>
        <begin position="11"/>
        <end position="21"/>
    </location>
</feature>
<protein>
    <recommendedName>
        <fullName evidence="4">DUF2635 domain-containing protein</fullName>
    </recommendedName>
</protein>
<evidence type="ECO:0000313" key="3">
    <source>
        <dbReference type="Proteomes" id="UP000216164"/>
    </source>
</evidence>
<feature type="region of interest" description="Disordered" evidence="1">
    <location>
        <begin position="1"/>
        <end position="23"/>
    </location>
</feature>
<evidence type="ECO:0000313" key="2">
    <source>
        <dbReference type="EMBL" id="OYQ12336.1"/>
    </source>
</evidence>
<dbReference type="Proteomes" id="UP000216164">
    <property type="component" value="Unassembled WGS sequence"/>
</dbReference>
<gene>
    <name evidence="2" type="ORF">B7R77_03070</name>
</gene>
<feature type="compositionally biased region" description="Low complexity" evidence="1">
    <location>
        <begin position="45"/>
        <end position="55"/>
    </location>
</feature>
<sequence length="75" mass="7985">MLVKAAPNIKFPREDKPRNYIEQEPVDVPESAYYHRALLDGDLVPADAVTQAAPAPTAPSAPKPKADTASQASAD</sequence>
<evidence type="ECO:0008006" key="4">
    <source>
        <dbReference type="Google" id="ProtNLM"/>
    </source>
</evidence>
<name>A0AAP8D3A0_RALSL</name>
<dbReference type="AlphaFoldDB" id="A0AAP8D3A0"/>
<comment type="caution">
    <text evidence="2">The sequence shown here is derived from an EMBL/GenBank/DDBJ whole genome shotgun (WGS) entry which is preliminary data.</text>
</comment>
<dbReference type="EMBL" id="NCTK01000001">
    <property type="protein sequence ID" value="OYQ12336.1"/>
    <property type="molecule type" value="Genomic_DNA"/>
</dbReference>
<reference evidence="2 3" key="1">
    <citation type="submission" date="2017-04" db="EMBL/GenBank/DDBJ databases">
        <title>Genome Announcement: Closed genomes of Ralstonia solanacearum strains K60, UW551, and UW700.</title>
        <authorList>
            <person name="Hayes M."/>
            <person name="Macintyre A.M."/>
            <person name="Allen C."/>
        </authorList>
    </citation>
    <scope>NUCLEOTIDE SEQUENCE [LARGE SCALE GENOMIC DNA]</scope>
    <source>
        <strain evidence="2 3">UW25</strain>
    </source>
</reference>
<proteinExistence type="predicted"/>
<dbReference type="RefSeq" id="WP_003268760.1">
    <property type="nucleotide sequence ID" value="NZ_NCTK01000001.1"/>
</dbReference>
<feature type="region of interest" description="Disordered" evidence="1">
    <location>
        <begin position="45"/>
        <end position="75"/>
    </location>
</feature>